<dbReference type="Pfam" id="PF00702">
    <property type="entry name" value="Hydrolase"/>
    <property type="match status" value="1"/>
</dbReference>
<keyword evidence="1" id="KW-0378">Hydrolase</keyword>
<dbReference type="InterPro" id="IPR023214">
    <property type="entry name" value="HAD_sf"/>
</dbReference>
<dbReference type="InterPro" id="IPR036412">
    <property type="entry name" value="HAD-like_sf"/>
</dbReference>
<dbReference type="PANTHER" id="PTHR47478">
    <property type="match status" value="1"/>
</dbReference>
<dbReference type="AlphaFoldDB" id="A0A7V2B2N1"/>
<dbReference type="PANTHER" id="PTHR47478:SF1">
    <property type="entry name" value="PYRIMIDINE 5'-NUCLEOTIDASE YJJG"/>
    <property type="match status" value="1"/>
</dbReference>
<reference evidence="1" key="1">
    <citation type="journal article" date="2020" name="mSystems">
        <title>Genome- and Community-Level Interaction Insights into Carbon Utilization and Element Cycling Functions of Hydrothermarchaeota in Hydrothermal Sediment.</title>
        <authorList>
            <person name="Zhou Z."/>
            <person name="Liu Y."/>
            <person name="Xu W."/>
            <person name="Pan J."/>
            <person name="Luo Z.H."/>
            <person name="Li M."/>
        </authorList>
    </citation>
    <scope>NUCLEOTIDE SEQUENCE [LARGE SCALE GENOMIC DNA]</scope>
    <source>
        <strain evidence="1">SpSt-143</strain>
    </source>
</reference>
<dbReference type="NCBIfam" id="TIGR01549">
    <property type="entry name" value="HAD-SF-IA-v1"/>
    <property type="match status" value="1"/>
</dbReference>
<dbReference type="EMBL" id="DSGB01000006">
    <property type="protein sequence ID" value="HER97167.1"/>
    <property type="molecule type" value="Genomic_DNA"/>
</dbReference>
<protein>
    <submittedName>
        <fullName evidence="1">HAD family hydrolase</fullName>
    </submittedName>
</protein>
<dbReference type="PRINTS" id="PR00413">
    <property type="entry name" value="HADHALOGNASE"/>
</dbReference>
<dbReference type="InterPro" id="IPR006439">
    <property type="entry name" value="HAD-SF_hydro_IA"/>
</dbReference>
<dbReference type="SUPFAM" id="SSF56784">
    <property type="entry name" value="HAD-like"/>
    <property type="match status" value="1"/>
</dbReference>
<dbReference type="SFLD" id="SFLDS00003">
    <property type="entry name" value="Haloacid_Dehalogenase"/>
    <property type="match status" value="1"/>
</dbReference>
<evidence type="ECO:0000313" key="1">
    <source>
        <dbReference type="EMBL" id="HER97167.1"/>
    </source>
</evidence>
<dbReference type="InterPro" id="IPR052550">
    <property type="entry name" value="Pyrimidine_5'-ntase_YjjG"/>
</dbReference>
<dbReference type="SFLD" id="SFLDG01129">
    <property type="entry name" value="C1.5:_HAD__Beta-PGM__Phosphata"/>
    <property type="match status" value="1"/>
</dbReference>
<name>A0A7V2B2N1_RHOMR</name>
<organism evidence="1">
    <name type="scientific">Rhodothermus marinus</name>
    <name type="common">Rhodothermus obamensis</name>
    <dbReference type="NCBI Taxonomy" id="29549"/>
    <lineage>
        <taxon>Bacteria</taxon>
        <taxon>Pseudomonadati</taxon>
        <taxon>Rhodothermota</taxon>
        <taxon>Rhodothermia</taxon>
        <taxon>Rhodothermales</taxon>
        <taxon>Rhodothermaceae</taxon>
        <taxon>Rhodothermus</taxon>
    </lineage>
</organism>
<comment type="caution">
    <text evidence="1">The sequence shown here is derived from an EMBL/GenBank/DDBJ whole genome shotgun (WGS) entry which is preliminary data.</text>
</comment>
<dbReference type="Gene3D" id="1.10.150.240">
    <property type="entry name" value="Putative phosphatase, domain 2"/>
    <property type="match status" value="1"/>
</dbReference>
<proteinExistence type="predicted"/>
<accession>A0A7V2B2N1</accession>
<gene>
    <name evidence="1" type="ORF">ENO59_11805</name>
</gene>
<dbReference type="Gene3D" id="3.40.50.1000">
    <property type="entry name" value="HAD superfamily/HAD-like"/>
    <property type="match status" value="1"/>
</dbReference>
<dbReference type="InterPro" id="IPR023198">
    <property type="entry name" value="PGP-like_dom2"/>
</dbReference>
<sequence length="245" mass="27427">MRSTKGPSKPIRFIYFDLDDTLLDHRAAERAALADLKALLPHVFAHVAIDELQATYHAINTALWQQYQQGAIDRATLLHSRFAQLIEALQLVDVTPEQLNTIYLAHYPRHWRWTQGAQKAFLTIAQHFPVGLLTNGFAPIQRAKLAHFPELSRHARCVIISEEVGVAKPHPELFNHAAAAAGLPPEALLYVGDSWHSDVQGAYHAGWQVAWYHPSEPTAAAAAGVFAFAHWPKLLRWLGLHRGSR</sequence>
<dbReference type="GO" id="GO:0016787">
    <property type="term" value="F:hydrolase activity"/>
    <property type="evidence" value="ECO:0007669"/>
    <property type="project" value="UniProtKB-KW"/>
</dbReference>